<feature type="transmembrane region" description="Helical" evidence="2">
    <location>
        <begin position="17"/>
        <end position="39"/>
    </location>
</feature>
<name>A0ABP5K141_9ACTN</name>
<feature type="domain" description="Protein-glutamine gamma-glutamyltransferase-like C-terminal" evidence="3">
    <location>
        <begin position="168"/>
        <end position="236"/>
    </location>
</feature>
<evidence type="ECO:0000259" key="3">
    <source>
        <dbReference type="Pfam" id="PF13559"/>
    </source>
</evidence>
<comment type="caution">
    <text evidence="4">The sequence shown here is derived from an EMBL/GenBank/DDBJ whole genome shotgun (WGS) entry which is preliminary data.</text>
</comment>
<evidence type="ECO:0000313" key="4">
    <source>
        <dbReference type="EMBL" id="GAA2125386.1"/>
    </source>
</evidence>
<feature type="transmembrane region" description="Helical" evidence="2">
    <location>
        <begin position="81"/>
        <end position="106"/>
    </location>
</feature>
<organism evidence="4 5">
    <name type="scientific">Nocardioides bigeumensis</name>
    <dbReference type="NCBI Taxonomy" id="433657"/>
    <lineage>
        <taxon>Bacteria</taxon>
        <taxon>Bacillati</taxon>
        <taxon>Actinomycetota</taxon>
        <taxon>Actinomycetes</taxon>
        <taxon>Propionibacteriales</taxon>
        <taxon>Nocardioidaceae</taxon>
        <taxon>Nocardioides</taxon>
    </lineage>
</organism>
<proteinExistence type="predicted"/>
<keyword evidence="2" id="KW-1133">Transmembrane helix</keyword>
<dbReference type="EMBL" id="BAAAQQ010000011">
    <property type="protein sequence ID" value="GAA2125386.1"/>
    <property type="molecule type" value="Genomic_DNA"/>
</dbReference>
<dbReference type="RefSeq" id="WP_344303862.1">
    <property type="nucleotide sequence ID" value="NZ_BAAAQQ010000011.1"/>
</dbReference>
<protein>
    <recommendedName>
        <fullName evidence="3">Protein-glutamine gamma-glutamyltransferase-like C-terminal domain-containing protein</fullName>
    </recommendedName>
</protein>
<gene>
    <name evidence="4" type="ORF">GCM10009843_23020</name>
</gene>
<evidence type="ECO:0000256" key="2">
    <source>
        <dbReference type="SAM" id="Phobius"/>
    </source>
</evidence>
<reference evidence="5" key="1">
    <citation type="journal article" date="2019" name="Int. J. Syst. Evol. Microbiol.">
        <title>The Global Catalogue of Microorganisms (GCM) 10K type strain sequencing project: providing services to taxonomists for standard genome sequencing and annotation.</title>
        <authorList>
            <consortium name="The Broad Institute Genomics Platform"/>
            <consortium name="The Broad Institute Genome Sequencing Center for Infectious Disease"/>
            <person name="Wu L."/>
            <person name="Ma J."/>
        </authorList>
    </citation>
    <scope>NUCLEOTIDE SEQUENCE [LARGE SCALE GENOMIC DNA]</scope>
    <source>
        <strain evidence="5">JCM 16021</strain>
    </source>
</reference>
<feature type="region of interest" description="Disordered" evidence="1">
    <location>
        <begin position="54"/>
        <end position="73"/>
    </location>
</feature>
<dbReference type="Pfam" id="PF13559">
    <property type="entry name" value="DUF4129"/>
    <property type="match status" value="1"/>
</dbReference>
<accession>A0ABP5K141</accession>
<keyword evidence="5" id="KW-1185">Reference proteome</keyword>
<keyword evidence="2" id="KW-0812">Transmembrane</keyword>
<sequence length="252" mass="26837">MRDGSAGTETVYDGRRAAVVAVVAVTLLLVLLVTVAASIGPGDVLRGGGLANFGSPSPTESSESPSATATSGNSQPDDLPLFLNILMTGLFVLFVVVVLAVAALALREAWKELGRFRLRRRQRREHVDFDVVDAPGAEDAVATAIAGDAAAQLASLREGTPRNGIVACWAHFERQAEQAGVHPLPWETSSEFALRILEMVRADTSAVSALAELFREARFSEHEVAEGQRERAVELLGQIHASLGRRTTGSRS</sequence>
<evidence type="ECO:0000256" key="1">
    <source>
        <dbReference type="SAM" id="MobiDB-lite"/>
    </source>
</evidence>
<dbReference type="InterPro" id="IPR025403">
    <property type="entry name" value="TgpA-like_C"/>
</dbReference>
<feature type="compositionally biased region" description="Low complexity" evidence="1">
    <location>
        <begin position="55"/>
        <end position="71"/>
    </location>
</feature>
<keyword evidence="2" id="KW-0472">Membrane</keyword>
<dbReference type="Proteomes" id="UP001500575">
    <property type="component" value="Unassembled WGS sequence"/>
</dbReference>
<evidence type="ECO:0000313" key="5">
    <source>
        <dbReference type="Proteomes" id="UP001500575"/>
    </source>
</evidence>